<name>L9YUR4_9EURY</name>
<dbReference type="AlphaFoldDB" id="L9YUR4"/>
<proteinExistence type="predicted"/>
<accession>L9YUR4</accession>
<evidence type="ECO:0000313" key="2">
    <source>
        <dbReference type="EMBL" id="ELY77426.1"/>
    </source>
</evidence>
<organism evidence="2 3">
    <name type="scientific">Natrinema gari JCM 14663</name>
    <dbReference type="NCBI Taxonomy" id="1230459"/>
    <lineage>
        <taxon>Archaea</taxon>
        <taxon>Methanobacteriati</taxon>
        <taxon>Methanobacteriota</taxon>
        <taxon>Stenosarchaea group</taxon>
        <taxon>Halobacteria</taxon>
        <taxon>Halobacteriales</taxon>
        <taxon>Natrialbaceae</taxon>
        <taxon>Natrinema</taxon>
    </lineage>
</organism>
<feature type="region of interest" description="Disordered" evidence="1">
    <location>
        <begin position="1"/>
        <end position="46"/>
    </location>
</feature>
<dbReference type="EMBL" id="AOIJ01000061">
    <property type="protein sequence ID" value="ELY77426.1"/>
    <property type="molecule type" value="Genomic_DNA"/>
</dbReference>
<evidence type="ECO:0000313" key="3">
    <source>
        <dbReference type="Proteomes" id="UP000011592"/>
    </source>
</evidence>
<reference evidence="2 3" key="1">
    <citation type="journal article" date="2014" name="PLoS Genet.">
        <title>Phylogenetically driven sequencing of extremely halophilic archaea reveals strategies for static and dynamic osmo-response.</title>
        <authorList>
            <person name="Becker E.A."/>
            <person name="Seitzer P.M."/>
            <person name="Tritt A."/>
            <person name="Larsen D."/>
            <person name="Krusor M."/>
            <person name="Yao A.I."/>
            <person name="Wu D."/>
            <person name="Madern D."/>
            <person name="Eisen J.A."/>
            <person name="Darling A.E."/>
            <person name="Facciotti M.T."/>
        </authorList>
    </citation>
    <scope>NUCLEOTIDE SEQUENCE [LARGE SCALE GENOMIC DNA]</scope>
    <source>
        <strain evidence="2 3">JCM 14663</strain>
    </source>
</reference>
<evidence type="ECO:0000256" key="1">
    <source>
        <dbReference type="SAM" id="MobiDB-lite"/>
    </source>
</evidence>
<sequence>MESVDVRSGLGRPCNGRRRDTGVSVPLDSRRAWRSNEGRRGRPYPLDLVPETSIFPSVMP</sequence>
<comment type="caution">
    <text evidence="2">The sequence shown here is derived from an EMBL/GenBank/DDBJ whole genome shotgun (WGS) entry which is preliminary data.</text>
</comment>
<keyword evidence="3" id="KW-1185">Reference proteome</keyword>
<protein>
    <submittedName>
        <fullName evidence="2">Uncharacterized protein</fullName>
    </submittedName>
</protein>
<gene>
    <name evidence="2" type="ORF">C486_15019</name>
</gene>
<feature type="compositionally biased region" description="Basic and acidic residues" evidence="1">
    <location>
        <begin position="28"/>
        <end position="40"/>
    </location>
</feature>
<dbReference type="Proteomes" id="UP000011592">
    <property type="component" value="Unassembled WGS sequence"/>
</dbReference>